<evidence type="ECO:0000256" key="2">
    <source>
        <dbReference type="ARBA" id="ARBA00023125"/>
    </source>
</evidence>
<organism evidence="5 6">
    <name type="scientific">Pseudomonas denitrificans</name>
    <dbReference type="NCBI Taxonomy" id="43306"/>
    <lineage>
        <taxon>Bacteria</taxon>
        <taxon>Pseudomonadati</taxon>
        <taxon>Pseudomonadota</taxon>
        <taxon>Gammaproteobacteria</taxon>
        <taxon>Pseudomonadales</taxon>
        <taxon>Pseudomonadaceae</taxon>
        <taxon>Halopseudomonas</taxon>
    </lineage>
</organism>
<accession>A0A9X7R732</accession>
<dbReference type="SMART" id="SM00530">
    <property type="entry name" value="HTH_XRE"/>
    <property type="match status" value="1"/>
</dbReference>
<dbReference type="RefSeq" id="WP_151189180.1">
    <property type="nucleotide sequence ID" value="NZ_CP043626.1"/>
</dbReference>
<evidence type="ECO:0000256" key="1">
    <source>
        <dbReference type="ARBA" id="ARBA00023015"/>
    </source>
</evidence>
<dbReference type="PROSITE" id="PS50943">
    <property type="entry name" value="HTH_CROC1"/>
    <property type="match status" value="1"/>
</dbReference>
<keyword evidence="6" id="KW-1185">Reference proteome</keyword>
<dbReference type="InterPro" id="IPR039418">
    <property type="entry name" value="LexA-like"/>
</dbReference>
<evidence type="ECO:0000313" key="5">
    <source>
        <dbReference type="EMBL" id="QEY75129.1"/>
    </source>
</evidence>
<gene>
    <name evidence="5" type="ORF">F1C79_27825</name>
</gene>
<dbReference type="Gene3D" id="1.10.260.40">
    <property type="entry name" value="lambda repressor-like DNA-binding domains"/>
    <property type="match status" value="1"/>
</dbReference>
<dbReference type="AlphaFoldDB" id="A0A9X7R732"/>
<dbReference type="Pfam" id="PF01381">
    <property type="entry name" value="HTH_3"/>
    <property type="match status" value="1"/>
</dbReference>
<proteinExistence type="predicted"/>
<dbReference type="PANTHER" id="PTHR40661">
    <property type="match status" value="1"/>
</dbReference>
<evidence type="ECO:0000259" key="4">
    <source>
        <dbReference type="PROSITE" id="PS50943"/>
    </source>
</evidence>
<dbReference type="SUPFAM" id="SSF47413">
    <property type="entry name" value="lambda repressor-like DNA-binding domains"/>
    <property type="match status" value="1"/>
</dbReference>
<name>A0A9X7R732_PSEDE</name>
<dbReference type="EMBL" id="CP043626">
    <property type="protein sequence ID" value="QEY75129.1"/>
    <property type="molecule type" value="Genomic_DNA"/>
</dbReference>
<dbReference type="InterPro" id="IPR001387">
    <property type="entry name" value="Cro/C1-type_HTH"/>
</dbReference>
<keyword evidence="2" id="KW-0238">DNA-binding</keyword>
<dbReference type="InterPro" id="IPR010982">
    <property type="entry name" value="Lambda_DNA-bd_dom_sf"/>
</dbReference>
<dbReference type="Pfam" id="PF00717">
    <property type="entry name" value="Peptidase_S24"/>
    <property type="match status" value="1"/>
</dbReference>
<protein>
    <submittedName>
        <fullName evidence="5">LexA family transcriptional regulator</fullName>
    </submittedName>
</protein>
<dbReference type="InterPro" id="IPR036286">
    <property type="entry name" value="LexA/Signal_pep-like_sf"/>
</dbReference>
<keyword evidence="3" id="KW-0804">Transcription</keyword>
<reference evidence="5 6" key="1">
    <citation type="submission" date="2019-09" db="EMBL/GenBank/DDBJ databases">
        <title>Prosopis cineraria nodule microbiome.</title>
        <authorList>
            <person name="Chaluvadi S.R."/>
            <person name="Ali R."/>
            <person name="Wang X."/>
        </authorList>
    </citation>
    <scope>NUCLEOTIDE SEQUENCE [LARGE SCALE GENOMIC DNA]</scope>
    <source>
        <strain evidence="5 6">BG1</strain>
    </source>
</reference>
<dbReference type="KEGG" id="pden:F1C79_27825"/>
<evidence type="ECO:0000256" key="3">
    <source>
        <dbReference type="ARBA" id="ARBA00023163"/>
    </source>
</evidence>
<keyword evidence="1" id="KW-0805">Transcription regulation</keyword>
<dbReference type="CDD" id="cd00093">
    <property type="entry name" value="HTH_XRE"/>
    <property type="match status" value="1"/>
</dbReference>
<evidence type="ECO:0000313" key="6">
    <source>
        <dbReference type="Proteomes" id="UP000326659"/>
    </source>
</evidence>
<dbReference type="PANTHER" id="PTHR40661:SF3">
    <property type="entry name" value="FELS-1 PROPHAGE TRANSCRIPTIONAL REGULATOR"/>
    <property type="match status" value="1"/>
</dbReference>
<dbReference type="InterPro" id="IPR015927">
    <property type="entry name" value="Peptidase_S24_S26A/B/C"/>
</dbReference>
<dbReference type="Proteomes" id="UP000326659">
    <property type="component" value="Chromosome"/>
</dbReference>
<feature type="domain" description="HTH cro/C1-type" evidence="4">
    <location>
        <begin position="8"/>
        <end position="63"/>
    </location>
</feature>
<dbReference type="SUPFAM" id="SSF51306">
    <property type="entry name" value="LexA/Signal peptidase"/>
    <property type="match status" value="1"/>
</dbReference>
<dbReference type="Gene3D" id="2.10.109.10">
    <property type="entry name" value="Umud Fragment, subunit A"/>
    <property type="match status" value="1"/>
</dbReference>
<dbReference type="GO" id="GO:0003677">
    <property type="term" value="F:DNA binding"/>
    <property type="evidence" value="ECO:0007669"/>
    <property type="project" value="UniProtKB-KW"/>
</dbReference>
<dbReference type="OrthoDB" id="9791537at2"/>
<sequence>MKTIGQRIAYYRKLRGLSQGALAKACGWSSQSRVGNYETDVRRPSFDDVRAMAKALSVSPAVLMDWQPEEQLETGKEAAITDIEQKPAETSAGLVLKMLAKHGKSLSEETRQKIADAVREGSTPPAPAESNVIHGDFSRSTVVKGDTIVIAQYDVRAAMGAGQVPADYREFVRNLVVDKVQLDDLGLKYTAATNLKIITGWGQSMIGTIDDKSPLIVDIGVTEFVEEGVYVFTWLGHLFVKRVQLLDAEHFQLVSDNKSFEPQKARMEDMHFQARVLGAWNFQRL</sequence>
<dbReference type="CDD" id="cd06529">
    <property type="entry name" value="S24_LexA-like"/>
    <property type="match status" value="1"/>
</dbReference>